<accession>A0A6N9Q885</accession>
<dbReference type="RefSeq" id="WP_160647882.1">
    <property type="nucleotide sequence ID" value="NZ_SIJB01000056.1"/>
</dbReference>
<evidence type="ECO:0000259" key="4">
    <source>
        <dbReference type="PROSITE" id="PS50949"/>
    </source>
</evidence>
<dbReference type="Proteomes" id="UP000448943">
    <property type="component" value="Unassembled WGS sequence"/>
</dbReference>
<dbReference type="FunFam" id="1.10.10.10:FF:000079">
    <property type="entry name" value="GntR family transcriptional regulator"/>
    <property type="match status" value="1"/>
</dbReference>
<organism evidence="5 6">
    <name type="scientific">Chengkuizengella marina</name>
    <dbReference type="NCBI Taxonomy" id="2507566"/>
    <lineage>
        <taxon>Bacteria</taxon>
        <taxon>Bacillati</taxon>
        <taxon>Bacillota</taxon>
        <taxon>Bacilli</taxon>
        <taxon>Bacillales</taxon>
        <taxon>Paenibacillaceae</taxon>
        <taxon>Chengkuizengella</taxon>
    </lineage>
</organism>
<evidence type="ECO:0000256" key="2">
    <source>
        <dbReference type="ARBA" id="ARBA00023125"/>
    </source>
</evidence>
<dbReference type="Pfam" id="PF00392">
    <property type="entry name" value="GntR"/>
    <property type="match status" value="1"/>
</dbReference>
<keyword evidence="2" id="KW-0238">DNA-binding</keyword>
<dbReference type="InterPro" id="IPR011663">
    <property type="entry name" value="UTRA"/>
</dbReference>
<feature type="domain" description="HTH gntR-type" evidence="4">
    <location>
        <begin position="8"/>
        <end position="76"/>
    </location>
</feature>
<dbReference type="GO" id="GO:0003677">
    <property type="term" value="F:DNA binding"/>
    <property type="evidence" value="ECO:0007669"/>
    <property type="project" value="UniProtKB-KW"/>
</dbReference>
<name>A0A6N9Q885_9BACL</name>
<dbReference type="SMART" id="SM00866">
    <property type="entry name" value="UTRA"/>
    <property type="match status" value="1"/>
</dbReference>
<keyword evidence="6" id="KW-1185">Reference proteome</keyword>
<protein>
    <submittedName>
        <fullName evidence="5">GntR family transcriptional regulator</fullName>
    </submittedName>
</protein>
<dbReference type="CDD" id="cd07377">
    <property type="entry name" value="WHTH_GntR"/>
    <property type="match status" value="1"/>
</dbReference>
<comment type="caution">
    <text evidence="5">The sequence shown here is derived from an EMBL/GenBank/DDBJ whole genome shotgun (WGS) entry which is preliminary data.</text>
</comment>
<dbReference type="OrthoDB" id="457376at2"/>
<dbReference type="SUPFAM" id="SSF46785">
    <property type="entry name" value="Winged helix' DNA-binding domain"/>
    <property type="match status" value="1"/>
</dbReference>
<dbReference type="SUPFAM" id="SSF64288">
    <property type="entry name" value="Chorismate lyase-like"/>
    <property type="match status" value="1"/>
</dbReference>
<dbReference type="PRINTS" id="PR00035">
    <property type="entry name" value="HTHGNTR"/>
</dbReference>
<proteinExistence type="predicted"/>
<evidence type="ECO:0000256" key="1">
    <source>
        <dbReference type="ARBA" id="ARBA00023015"/>
    </source>
</evidence>
<dbReference type="InterPro" id="IPR028978">
    <property type="entry name" value="Chorismate_lyase_/UTRA_dom_sf"/>
</dbReference>
<dbReference type="Gene3D" id="3.40.1410.10">
    <property type="entry name" value="Chorismate lyase-like"/>
    <property type="match status" value="1"/>
</dbReference>
<dbReference type="AlphaFoldDB" id="A0A6N9Q885"/>
<dbReference type="EMBL" id="SIJB01000056">
    <property type="protein sequence ID" value="NBI31062.1"/>
    <property type="molecule type" value="Genomic_DNA"/>
</dbReference>
<dbReference type="GO" id="GO:0045892">
    <property type="term" value="P:negative regulation of DNA-templated transcription"/>
    <property type="evidence" value="ECO:0007669"/>
    <property type="project" value="TreeGrafter"/>
</dbReference>
<dbReference type="GO" id="GO:0003700">
    <property type="term" value="F:DNA-binding transcription factor activity"/>
    <property type="evidence" value="ECO:0007669"/>
    <property type="project" value="InterPro"/>
</dbReference>
<dbReference type="InterPro" id="IPR036388">
    <property type="entry name" value="WH-like_DNA-bd_sf"/>
</dbReference>
<dbReference type="Pfam" id="PF07702">
    <property type="entry name" value="UTRA"/>
    <property type="match status" value="1"/>
</dbReference>
<keyword evidence="3" id="KW-0804">Transcription</keyword>
<evidence type="ECO:0000256" key="3">
    <source>
        <dbReference type="ARBA" id="ARBA00023163"/>
    </source>
</evidence>
<dbReference type="InterPro" id="IPR000524">
    <property type="entry name" value="Tscrpt_reg_HTH_GntR"/>
</dbReference>
<evidence type="ECO:0000313" key="5">
    <source>
        <dbReference type="EMBL" id="NBI31062.1"/>
    </source>
</evidence>
<dbReference type="PROSITE" id="PS50949">
    <property type="entry name" value="HTH_GNTR"/>
    <property type="match status" value="1"/>
</dbReference>
<dbReference type="PANTHER" id="PTHR44846">
    <property type="entry name" value="MANNOSYL-D-GLYCERATE TRANSPORT/METABOLISM SYSTEM REPRESSOR MNGR-RELATED"/>
    <property type="match status" value="1"/>
</dbReference>
<evidence type="ECO:0000313" key="6">
    <source>
        <dbReference type="Proteomes" id="UP000448943"/>
    </source>
</evidence>
<dbReference type="SMART" id="SM00345">
    <property type="entry name" value="HTH_GNTR"/>
    <property type="match status" value="1"/>
</dbReference>
<dbReference type="InterPro" id="IPR036390">
    <property type="entry name" value="WH_DNA-bd_sf"/>
</dbReference>
<gene>
    <name evidence="5" type="ORF">ERL59_19110</name>
</gene>
<dbReference type="PANTHER" id="PTHR44846:SF1">
    <property type="entry name" value="MANNOSYL-D-GLYCERATE TRANSPORT_METABOLISM SYSTEM REPRESSOR MNGR-RELATED"/>
    <property type="match status" value="1"/>
</dbReference>
<dbReference type="InterPro" id="IPR050679">
    <property type="entry name" value="Bact_HTH_transcr_reg"/>
</dbReference>
<sequence>MINKNSPLPIYYQLAELIKGKIVNGDIQAGDLIPSERQFSEQFDISRMTVRQAINNLVNEGYLYRHKGKGTYVTSKKLEHKFIGELTSFTEDMKQEGYEPSSQWIHFDKIPASKEIANYLKIESNEPVYEMKRVRLADQVPIAIETVYMSAQLIPNLTPQQMEQQSLYQYIEKQYGVNIVDGVQTIESTIASEQEAILLEIPEGAPILRMQQQTFLEGKTPLEFVISSYRADRYKFTIEIRRTF</sequence>
<dbReference type="Gene3D" id="1.10.10.10">
    <property type="entry name" value="Winged helix-like DNA-binding domain superfamily/Winged helix DNA-binding domain"/>
    <property type="match status" value="1"/>
</dbReference>
<reference evidence="5 6" key="1">
    <citation type="submission" date="2019-01" db="EMBL/GenBank/DDBJ databases">
        <title>Chengkuizengella sp. nov., isolated from deep-sea sediment of East Pacific Ocean.</title>
        <authorList>
            <person name="Yang J."/>
            <person name="Lai Q."/>
            <person name="Shao Z."/>
        </authorList>
    </citation>
    <scope>NUCLEOTIDE SEQUENCE [LARGE SCALE GENOMIC DNA]</scope>
    <source>
        <strain evidence="5 6">YPA3-1-1</strain>
    </source>
</reference>
<keyword evidence="1" id="KW-0805">Transcription regulation</keyword>